<evidence type="ECO:0000256" key="3">
    <source>
        <dbReference type="ARBA" id="ARBA00022741"/>
    </source>
</evidence>
<evidence type="ECO:0000256" key="6">
    <source>
        <dbReference type="ARBA" id="ARBA00022842"/>
    </source>
</evidence>
<dbReference type="InterPro" id="IPR001849">
    <property type="entry name" value="PH_domain"/>
</dbReference>
<keyword evidence="3 7" id="KW-0547">Nucleotide-binding</keyword>
<dbReference type="GO" id="GO:0035556">
    <property type="term" value="P:intracellular signal transduction"/>
    <property type="evidence" value="ECO:0007669"/>
    <property type="project" value="TreeGrafter"/>
</dbReference>
<feature type="domain" description="Phorbol-ester/DAG-type" evidence="11">
    <location>
        <begin position="505"/>
        <end position="554"/>
    </location>
</feature>
<keyword evidence="2" id="KW-0479">Metal-binding</keyword>
<dbReference type="Pfam" id="PF00069">
    <property type="entry name" value="Pkinase"/>
    <property type="match status" value="1"/>
</dbReference>
<feature type="region of interest" description="Disordered" evidence="8">
    <location>
        <begin position="829"/>
        <end position="864"/>
    </location>
</feature>
<dbReference type="GO" id="GO:0005829">
    <property type="term" value="C:cytosol"/>
    <property type="evidence" value="ECO:0007669"/>
    <property type="project" value="TreeGrafter"/>
</dbReference>
<dbReference type="Gene3D" id="3.30.200.20">
    <property type="entry name" value="Phosphorylase Kinase, domain 1"/>
    <property type="match status" value="1"/>
</dbReference>
<dbReference type="InterPro" id="IPR000719">
    <property type="entry name" value="Prot_kinase_dom"/>
</dbReference>
<evidence type="ECO:0000256" key="2">
    <source>
        <dbReference type="ARBA" id="ARBA00022723"/>
    </source>
</evidence>
<dbReference type="PROSITE" id="PS50081">
    <property type="entry name" value="ZF_DAG_PE_2"/>
    <property type="match status" value="3"/>
</dbReference>
<organism evidence="12 13">
    <name type="scientific">Capsaspora owczarzaki (strain ATCC 30864)</name>
    <dbReference type="NCBI Taxonomy" id="595528"/>
    <lineage>
        <taxon>Eukaryota</taxon>
        <taxon>Filasterea</taxon>
        <taxon>Capsaspora</taxon>
    </lineage>
</organism>
<feature type="compositionally biased region" description="Low complexity" evidence="8">
    <location>
        <begin position="731"/>
        <end position="774"/>
    </location>
</feature>
<accession>A0A0D2WM84</accession>
<feature type="compositionally biased region" description="Polar residues" evidence="8">
    <location>
        <begin position="838"/>
        <end position="849"/>
    </location>
</feature>
<dbReference type="PRINTS" id="PR00008">
    <property type="entry name" value="DAGPEDOMAIN"/>
</dbReference>
<dbReference type="InterPro" id="IPR011009">
    <property type="entry name" value="Kinase-like_dom_sf"/>
</dbReference>
<dbReference type="GO" id="GO:0004697">
    <property type="term" value="F:diacylglycerol-dependent serine/threonine kinase activity"/>
    <property type="evidence" value="ECO:0007669"/>
    <property type="project" value="UniProtKB-EC"/>
</dbReference>
<proteinExistence type="predicted"/>
<dbReference type="InterPro" id="IPR008271">
    <property type="entry name" value="Ser/Thr_kinase_AS"/>
</dbReference>
<dbReference type="PROSITE" id="PS00107">
    <property type="entry name" value="PROTEIN_KINASE_ATP"/>
    <property type="match status" value="1"/>
</dbReference>
<dbReference type="SMART" id="SM00220">
    <property type="entry name" value="S_TKc"/>
    <property type="match status" value="1"/>
</dbReference>
<dbReference type="SUPFAM" id="SSF57889">
    <property type="entry name" value="Cysteine-rich domain"/>
    <property type="match status" value="3"/>
</dbReference>
<dbReference type="InParanoid" id="A0A0D2WM84"/>
<dbReference type="InterPro" id="IPR017441">
    <property type="entry name" value="Protein_kinase_ATP_BS"/>
</dbReference>
<dbReference type="eggNOG" id="KOG4236">
    <property type="taxonomic scope" value="Eukaryota"/>
</dbReference>
<feature type="domain" description="Protein kinase" evidence="10">
    <location>
        <begin position="869"/>
        <end position="1135"/>
    </location>
</feature>
<dbReference type="GO" id="GO:0005524">
    <property type="term" value="F:ATP binding"/>
    <property type="evidence" value="ECO:0007669"/>
    <property type="project" value="UniProtKB-UniRule"/>
</dbReference>
<dbReference type="PANTHER" id="PTHR22968">
    <property type="entry name" value="PROTEIN KINASE C, MU"/>
    <property type="match status" value="1"/>
</dbReference>
<dbReference type="PANTHER" id="PTHR22968:SF24">
    <property type="entry name" value="SERINE_THREONINE-PROTEIN KINASE"/>
    <property type="match status" value="1"/>
</dbReference>
<comment type="cofactor">
    <cofactor evidence="1">
        <name>Mg(2+)</name>
        <dbReference type="ChEBI" id="CHEBI:18420"/>
    </cofactor>
</comment>
<keyword evidence="5 7" id="KW-0067">ATP-binding</keyword>
<evidence type="ECO:0000313" key="12">
    <source>
        <dbReference type="EMBL" id="KJE91895.1"/>
    </source>
</evidence>
<dbReference type="Gene3D" id="1.10.510.10">
    <property type="entry name" value="Transferase(Phosphotransferase) domain 1"/>
    <property type="match status" value="1"/>
</dbReference>
<dbReference type="PROSITE" id="PS00479">
    <property type="entry name" value="ZF_DAG_PE_1"/>
    <property type="match status" value="2"/>
</dbReference>
<dbReference type="InterPro" id="IPR002219">
    <property type="entry name" value="PKC_DAG/PE"/>
</dbReference>
<dbReference type="Pfam" id="PF00130">
    <property type="entry name" value="C1_1"/>
    <property type="match status" value="3"/>
</dbReference>
<feature type="region of interest" description="Disordered" evidence="8">
    <location>
        <begin position="731"/>
        <end position="789"/>
    </location>
</feature>
<protein>
    <submittedName>
        <fullName evidence="12">CAMK/PKD protein kinase</fullName>
    </submittedName>
</protein>
<evidence type="ECO:0000313" key="13">
    <source>
        <dbReference type="Proteomes" id="UP000008743"/>
    </source>
</evidence>
<keyword evidence="12" id="KW-0418">Kinase</keyword>
<dbReference type="PROSITE" id="PS00108">
    <property type="entry name" value="PROTEIN_KINASE_ST"/>
    <property type="match status" value="1"/>
</dbReference>
<keyword evidence="4" id="KW-0862">Zinc</keyword>
<feature type="domain" description="PH" evidence="9">
    <location>
        <begin position="597"/>
        <end position="697"/>
    </location>
</feature>
<dbReference type="SMART" id="SM00109">
    <property type="entry name" value="C1"/>
    <property type="match status" value="3"/>
</dbReference>
<name>A0A0D2WM84_CAPO3</name>
<keyword evidence="6" id="KW-0460">Magnesium</keyword>
<dbReference type="STRING" id="595528.A0A0D2WM84"/>
<feature type="region of interest" description="Disordered" evidence="8">
    <location>
        <begin position="448"/>
        <end position="490"/>
    </location>
</feature>
<feature type="compositionally biased region" description="Basic and acidic residues" evidence="8">
    <location>
        <begin position="448"/>
        <end position="458"/>
    </location>
</feature>
<dbReference type="Gene3D" id="3.30.60.20">
    <property type="match status" value="3"/>
</dbReference>
<dbReference type="GO" id="GO:0008270">
    <property type="term" value="F:zinc ion binding"/>
    <property type="evidence" value="ECO:0007669"/>
    <property type="project" value="UniProtKB-KW"/>
</dbReference>
<dbReference type="CDD" id="cd20796">
    <property type="entry name" value="C1_PKD_rpt2"/>
    <property type="match status" value="1"/>
</dbReference>
<reference evidence="13" key="1">
    <citation type="submission" date="2011-02" db="EMBL/GenBank/DDBJ databases">
        <title>The Genome Sequence of Capsaspora owczarzaki ATCC 30864.</title>
        <authorList>
            <person name="Russ C."/>
            <person name="Cuomo C."/>
            <person name="Burger G."/>
            <person name="Gray M.W."/>
            <person name="Holland P.W.H."/>
            <person name="King N."/>
            <person name="Lang F.B.F."/>
            <person name="Roger A.J."/>
            <person name="Ruiz-Trillo I."/>
            <person name="Young S.K."/>
            <person name="Zeng Q."/>
            <person name="Gargeya S."/>
            <person name="Alvarado L."/>
            <person name="Berlin A."/>
            <person name="Chapman S.B."/>
            <person name="Chen Z."/>
            <person name="Freedman E."/>
            <person name="Gellesch M."/>
            <person name="Goldberg J."/>
            <person name="Griggs A."/>
            <person name="Gujja S."/>
            <person name="Heilman E."/>
            <person name="Heiman D."/>
            <person name="Howarth C."/>
            <person name="Mehta T."/>
            <person name="Neiman D."/>
            <person name="Pearson M."/>
            <person name="Roberts A."/>
            <person name="Saif S."/>
            <person name="Shea T."/>
            <person name="Shenoy N."/>
            <person name="Sisk P."/>
            <person name="Stolte C."/>
            <person name="Sykes S."/>
            <person name="White J."/>
            <person name="Yandava C."/>
            <person name="Haas B."/>
            <person name="Nusbaum C."/>
            <person name="Birren B."/>
        </authorList>
    </citation>
    <scope>NUCLEOTIDE SEQUENCE</scope>
    <source>
        <strain evidence="13">ATCC 30864</strain>
    </source>
</reference>
<evidence type="ECO:0000256" key="8">
    <source>
        <dbReference type="SAM" id="MobiDB-lite"/>
    </source>
</evidence>
<evidence type="ECO:0000256" key="5">
    <source>
        <dbReference type="ARBA" id="ARBA00022840"/>
    </source>
</evidence>
<feature type="binding site" evidence="7">
    <location>
        <position position="898"/>
    </location>
    <ligand>
        <name>ATP</name>
        <dbReference type="ChEBI" id="CHEBI:30616"/>
    </ligand>
</feature>
<feature type="domain" description="Phorbol-ester/DAG-type" evidence="11">
    <location>
        <begin position="188"/>
        <end position="238"/>
    </location>
</feature>
<dbReference type="GO" id="GO:0007200">
    <property type="term" value="P:phospholipase C-activating G protein-coupled receptor signaling pathway"/>
    <property type="evidence" value="ECO:0007669"/>
    <property type="project" value="TreeGrafter"/>
</dbReference>
<dbReference type="OrthoDB" id="1738954at2759"/>
<sequence>MVVNIHLKCGPLEDVGSYTAPPRPSPADPSTPTSLAATQPDAFLAPLVALAIEKFPRAGFGTTAPLFFVHDYTHPNVLVRLVRPEQILPGVHVEVVIPVGAPIPVAAAAAAVAQPASAALLKHHSMPAMPETVHGSGGATLAIHAEQDVHEQDGVSTPTRRRTNPDAIDSAGRRKKTTTSLSNLAGHPHHLTVKSYMKPTFCDYCNELLWGLVRQGLRCEDCMRNFHKRCAYKELNSCEAARNSIAGDSHQVAISRVPVMPHNFTVHTYKNLTVCGSCKKLLWGVARQGLQCADCGYNCHKKCLQHVPQDCGFGQVDGTSDLSAVVGTVDGVLTECLRLIAQNLLPDLDIDSLPSFDRDSADAKNRALGEVEDRIARGKFGEVVVLLRHFSAIWPDDAFGPRDVTDMERAQNFFGEHKTRSRASLVSLPADTANIPLHRLMNVPVDYDESHDHLDTPDSQRLSVASTASSTPSTTMPAVASSPATSTNVAATADGKGRKVHLVNGHEFIATHFAVPTFCQHCDKFIWGAGKQGYNCSRCLLKCHKKCHEDTLPCAGAAPTAAAAAAGSGGASPAPIPEITVSSARASVASMGQLDGMVIKEGWLVHHTNKDAKSQNARKRRFWRLTGQNLSSFVSDRDNKTTRDVLPLSKILAVEPSAVTQLQFCFEVKIKKLTYLLETENEAMRQSWMTALQEQLHLHSLQHPQAPPSPTSLNLPAGSGLHFAFATASSASSSSDSPLPSPTLSTTSSSTSSTSRSSTGTIVPPAVASPAPAVGTPPPAQASANNNAAPQSATTAVSASAASAATTAPGLSLAPVAAVAAAAGATTQAAAKPGKVPSQGSQSSLNSNDLVPAGGGRTYRHPIDSDFDVRRDQILGSGQFGVVVRATDKKSTQVFAVKIINRKKITGDRADQSKSKVNSFKNEVHILQSVRHPGIIALESIYESPDKIFLVMEMVEGGDMLDRILNHPNGKLPERETKFLVYQILVALKYLHTLNIAHRDLKPENVLLMTKHSFPQTKLCDFGFAKIVGENSFMMSIVGTPAYVAPEVLEDDDTGYQRSVDLWSVGVILYVSLSGTFPFNEDEELRDQIQNAQFMFPVPVWGHISPHAVNLIQSLLTVDPATRCTVDEALRHAWLQDNTLVGDIRDLQTRLGERYLM</sequence>
<keyword evidence="12" id="KW-0808">Transferase</keyword>
<dbReference type="SUPFAM" id="SSF56112">
    <property type="entry name" value="Protein kinase-like (PK-like)"/>
    <property type="match status" value="1"/>
</dbReference>
<dbReference type="PhylomeDB" id="A0A0D2WM84"/>
<dbReference type="InterPro" id="IPR011993">
    <property type="entry name" value="PH-like_dom_sf"/>
</dbReference>
<dbReference type="SMART" id="SM00233">
    <property type="entry name" value="PH"/>
    <property type="match status" value="1"/>
</dbReference>
<dbReference type="PROSITE" id="PS50003">
    <property type="entry name" value="PH_DOMAIN"/>
    <property type="match status" value="1"/>
</dbReference>
<dbReference type="InterPro" id="IPR020454">
    <property type="entry name" value="DAG/PE-bd"/>
</dbReference>
<dbReference type="SUPFAM" id="SSF50729">
    <property type="entry name" value="PH domain-like"/>
    <property type="match status" value="1"/>
</dbReference>
<dbReference type="Proteomes" id="UP000008743">
    <property type="component" value="Unassembled WGS sequence"/>
</dbReference>
<evidence type="ECO:0000256" key="7">
    <source>
        <dbReference type="PROSITE-ProRule" id="PRU10141"/>
    </source>
</evidence>
<dbReference type="AlphaFoldDB" id="A0A0D2WM84"/>
<evidence type="ECO:0000256" key="4">
    <source>
        <dbReference type="ARBA" id="ARBA00022833"/>
    </source>
</evidence>
<dbReference type="InterPro" id="IPR046349">
    <property type="entry name" value="C1-like_sf"/>
</dbReference>
<dbReference type="CDD" id="cd20795">
    <property type="entry name" value="C1_PKD_rpt1"/>
    <property type="match status" value="1"/>
</dbReference>
<dbReference type="PROSITE" id="PS50011">
    <property type="entry name" value="PROTEIN_KINASE_DOM"/>
    <property type="match status" value="1"/>
</dbReference>
<feature type="region of interest" description="Disordered" evidence="8">
    <location>
        <begin position="16"/>
        <end position="36"/>
    </location>
</feature>
<feature type="region of interest" description="Disordered" evidence="8">
    <location>
        <begin position="149"/>
        <end position="183"/>
    </location>
</feature>
<evidence type="ECO:0000256" key="1">
    <source>
        <dbReference type="ARBA" id="ARBA00001946"/>
    </source>
</evidence>
<dbReference type="GO" id="GO:0016020">
    <property type="term" value="C:membrane"/>
    <property type="evidence" value="ECO:0007669"/>
    <property type="project" value="UniProtKB-SubCell"/>
</dbReference>
<dbReference type="Gene3D" id="2.30.29.30">
    <property type="entry name" value="Pleckstrin-homology domain (PH domain)/Phosphotyrosine-binding domain (PTB)"/>
    <property type="match status" value="1"/>
</dbReference>
<dbReference type="Pfam" id="PF00169">
    <property type="entry name" value="PH"/>
    <property type="match status" value="1"/>
</dbReference>
<dbReference type="EMBL" id="KE346363">
    <property type="protein sequence ID" value="KJE91895.1"/>
    <property type="molecule type" value="Genomic_DNA"/>
</dbReference>
<dbReference type="FunFam" id="1.10.510.10:FF:000571">
    <property type="entry name" value="Maternal embryonic leucine zipper kinase"/>
    <property type="match status" value="1"/>
</dbReference>
<evidence type="ECO:0000259" key="11">
    <source>
        <dbReference type="PROSITE" id="PS50081"/>
    </source>
</evidence>
<feature type="compositionally biased region" description="Low complexity" evidence="8">
    <location>
        <begin position="463"/>
        <end position="490"/>
    </location>
</feature>
<evidence type="ECO:0000259" key="10">
    <source>
        <dbReference type="PROSITE" id="PS50011"/>
    </source>
</evidence>
<keyword evidence="13" id="KW-1185">Reference proteome</keyword>
<feature type="domain" description="Phorbol-ester/DAG-type" evidence="11">
    <location>
        <begin position="261"/>
        <end position="311"/>
    </location>
</feature>
<gene>
    <name evidence="12" type="ORF">CAOG_002958</name>
</gene>
<evidence type="ECO:0000259" key="9">
    <source>
        <dbReference type="PROSITE" id="PS50003"/>
    </source>
</evidence>
<dbReference type="FunFam" id="3.30.60.20:FF:000021">
    <property type="entry name" value="Serine/threonine-protein kinase"/>
    <property type="match status" value="1"/>
</dbReference>